<sequence>MEAEVAGVDHQAAEALEAVDLEEASVGADLEVVVPAGVGDQRTAFTVVNVYESVMPPKGGILLSKSDLIILMIF</sequence>
<comment type="caution">
    <text evidence="1">The sequence shown here is derived from an EMBL/GenBank/DDBJ whole genome shotgun (WGS) entry which is preliminary data.</text>
</comment>
<dbReference type="EMBL" id="BAAAFG010000002">
    <property type="protein sequence ID" value="GAA0871407.1"/>
    <property type="molecule type" value="Genomic_DNA"/>
</dbReference>
<accession>A0ABN1ME66</accession>
<evidence type="ECO:0000313" key="1">
    <source>
        <dbReference type="EMBL" id="GAA0871407.1"/>
    </source>
</evidence>
<name>A0ABN1ME66_9FLAO</name>
<evidence type="ECO:0000313" key="2">
    <source>
        <dbReference type="Proteomes" id="UP001500507"/>
    </source>
</evidence>
<keyword evidence="2" id="KW-1185">Reference proteome</keyword>
<reference evidence="1 2" key="1">
    <citation type="journal article" date="2019" name="Int. J. Syst. Evol. Microbiol.">
        <title>The Global Catalogue of Microorganisms (GCM) 10K type strain sequencing project: providing services to taxonomists for standard genome sequencing and annotation.</title>
        <authorList>
            <consortium name="The Broad Institute Genomics Platform"/>
            <consortium name="The Broad Institute Genome Sequencing Center for Infectious Disease"/>
            <person name="Wu L."/>
            <person name="Ma J."/>
        </authorList>
    </citation>
    <scope>NUCLEOTIDE SEQUENCE [LARGE SCALE GENOMIC DNA]</scope>
    <source>
        <strain evidence="1 2">JCM 16082</strain>
    </source>
</reference>
<dbReference type="Proteomes" id="UP001500507">
    <property type="component" value="Unassembled WGS sequence"/>
</dbReference>
<proteinExistence type="predicted"/>
<organism evidence="1 2">
    <name type="scientific">Gangjinia marincola</name>
    <dbReference type="NCBI Taxonomy" id="578463"/>
    <lineage>
        <taxon>Bacteria</taxon>
        <taxon>Pseudomonadati</taxon>
        <taxon>Bacteroidota</taxon>
        <taxon>Flavobacteriia</taxon>
        <taxon>Flavobacteriales</taxon>
        <taxon>Flavobacteriaceae</taxon>
        <taxon>Gangjinia</taxon>
    </lineage>
</organism>
<protein>
    <submittedName>
        <fullName evidence="1">Uncharacterized protein</fullName>
    </submittedName>
</protein>
<gene>
    <name evidence="1" type="ORF">GCM10009117_05530</name>
</gene>